<dbReference type="AlphaFoldDB" id="A0A0N1MQR6"/>
<evidence type="ECO:0000256" key="1">
    <source>
        <dbReference type="SAM" id="Phobius"/>
    </source>
</evidence>
<sequence>MQALETLGLFGLFGICFLSSSLYPLGSEAFVAFFATLDYSLILVWSVATLGNTLGSLSTYAVGRIGENFILGRYFSKAKEMTKRDKQEENAKRLTKYQKYLNFVSKYGFIGAFLSFLPFLGDVFALALGAVKYPFWKATFFIALGKGLRYYLLIKTMQLLN</sequence>
<keyword evidence="1" id="KW-0812">Transmembrane</keyword>
<proteinExistence type="predicted"/>
<reference evidence="3 4" key="1">
    <citation type="submission" date="2014-06" db="EMBL/GenBank/DDBJ databases">
        <title>Helicobacter pullorum isolates in fresh chicken meat - phenotypic and genotypic features.</title>
        <authorList>
            <person name="Borges V."/>
            <person name="Santos A."/>
            <person name="Correia C.B."/>
            <person name="Saraiva M."/>
            <person name="Menard A."/>
            <person name="Vieira L."/>
            <person name="Sampaio D.A."/>
            <person name="Gomes J.P."/>
            <person name="Oleastro M."/>
        </authorList>
    </citation>
    <scope>NUCLEOTIDE SEQUENCE [LARGE SCALE GENOMIC DNA]</scope>
    <source>
        <strain evidence="3 4">229334/12</strain>
    </source>
</reference>
<dbReference type="RefSeq" id="WP_054198053.1">
    <property type="nucleotide sequence ID" value="NZ_JNOC01000035.1"/>
</dbReference>
<evidence type="ECO:0000259" key="2">
    <source>
        <dbReference type="Pfam" id="PF09335"/>
    </source>
</evidence>
<organism evidence="3 4">
    <name type="scientific">Helicobacter pullorum</name>
    <dbReference type="NCBI Taxonomy" id="35818"/>
    <lineage>
        <taxon>Bacteria</taxon>
        <taxon>Pseudomonadati</taxon>
        <taxon>Campylobacterota</taxon>
        <taxon>Epsilonproteobacteria</taxon>
        <taxon>Campylobacterales</taxon>
        <taxon>Helicobacteraceae</taxon>
        <taxon>Helicobacter</taxon>
    </lineage>
</organism>
<name>A0A0N1MQR6_9HELI</name>
<feature type="transmembrane region" description="Helical" evidence="1">
    <location>
        <begin position="134"/>
        <end position="152"/>
    </location>
</feature>
<protein>
    <submittedName>
        <fullName evidence="3">Membrane protein</fullName>
    </submittedName>
</protein>
<comment type="caution">
    <text evidence="3">The sequence shown here is derived from an EMBL/GenBank/DDBJ whole genome shotgun (WGS) entry which is preliminary data.</text>
</comment>
<dbReference type="STRING" id="35818.HPU229336_02135"/>
<feature type="transmembrane region" description="Helical" evidence="1">
    <location>
        <begin position="39"/>
        <end position="63"/>
    </location>
</feature>
<dbReference type="Proteomes" id="UP000037997">
    <property type="component" value="Unassembled WGS sequence"/>
</dbReference>
<dbReference type="PATRIC" id="fig|35818.11.peg.1370"/>
<accession>A0A0N1MQR6</accession>
<dbReference type="PANTHER" id="PTHR42709">
    <property type="entry name" value="ALKALINE PHOSPHATASE LIKE PROTEIN"/>
    <property type="match status" value="1"/>
</dbReference>
<evidence type="ECO:0000313" key="4">
    <source>
        <dbReference type="Proteomes" id="UP000037997"/>
    </source>
</evidence>
<feature type="domain" description="VTT" evidence="2">
    <location>
        <begin position="33"/>
        <end position="154"/>
    </location>
</feature>
<dbReference type="PANTHER" id="PTHR42709:SF4">
    <property type="entry name" value="INNER MEMBRANE PROTEIN YQAA"/>
    <property type="match status" value="1"/>
</dbReference>
<dbReference type="InterPro" id="IPR032816">
    <property type="entry name" value="VTT_dom"/>
</dbReference>
<dbReference type="InterPro" id="IPR051311">
    <property type="entry name" value="DedA_domain"/>
</dbReference>
<gene>
    <name evidence="3" type="ORF">HPU229334_06935</name>
</gene>
<evidence type="ECO:0000313" key="3">
    <source>
        <dbReference type="EMBL" id="KPH55560.1"/>
    </source>
</evidence>
<feature type="transmembrane region" description="Helical" evidence="1">
    <location>
        <begin position="107"/>
        <end position="128"/>
    </location>
</feature>
<dbReference type="Pfam" id="PF09335">
    <property type="entry name" value="VTT_dom"/>
    <property type="match status" value="1"/>
</dbReference>
<keyword evidence="1" id="KW-1133">Transmembrane helix</keyword>
<keyword evidence="1" id="KW-0472">Membrane</keyword>
<dbReference type="EMBL" id="JNOC01000035">
    <property type="protein sequence ID" value="KPH55560.1"/>
    <property type="molecule type" value="Genomic_DNA"/>
</dbReference>